<dbReference type="InterPro" id="IPR027417">
    <property type="entry name" value="P-loop_NTPase"/>
</dbReference>
<dbReference type="AlphaFoldDB" id="A0AAN4ZDR4"/>
<comment type="caution">
    <text evidence="6">The sequence shown here is derived from an EMBL/GenBank/DDBJ whole genome shotgun (WGS) entry which is preliminary data.</text>
</comment>
<organism evidence="6 7">
    <name type="scientific">Pristionchus mayeri</name>
    <dbReference type="NCBI Taxonomy" id="1317129"/>
    <lineage>
        <taxon>Eukaryota</taxon>
        <taxon>Metazoa</taxon>
        <taxon>Ecdysozoa</taxon>
        <taxon>Nematoda</taxon>
        <taxon>Chromadorea</taxon>
        <taxon>Rhabditida</taxon>
        <taxon>Rhabditina</taxon>
        <taxon>Diplogasteromorpha</taxon>
        <taxon>Diplogasteroidea</taxon>
        <taxon>Neodiplogasteridae</taxon>
        <taxon>Pristionchus</taxon>
    </lineage>
</organism>
<dbReference type="InterPro" id="IPR050534">
    <property type="entry name" value="Coronavir_polyprotein_1ab"/>
</dbReference>
<dbReference type="PANTHER" id="PTHR43788">
    <property type="entry name" value="DNA2/NAM7 HELICASE FAMILY MEMBER"/>
    <property type="match status" value="1"/>
</dbReference>
<evidence type="ECO:0000256" key="1">
    <source>
        <dbReference type="ARBA" id="ARBA00022741"/>
    </source>
</evidence>
<dbReference type="Proteomes" id="UP001328107">
    <property type="component" value="Unassembled WGS sequence"/>
</dbReference>
<evidence type="ECO:0000256" key="4">
    <source>
        <dbReference type="ARBA" id="ARBA00022840"/>
    </source>
</evidence>
<dbReference type="InterPro" id="IPR041679">
    <property type="entry name" value="DNA2/NAM7-like_C"/>
</dbReference>
<dbReference type="PANTHER" id="PTHR43788:SF16">
    <property type="entry name" value="HELICASE WITH ZINC FINGER 2"/>
    <property type="match status" value="1"/>
</dbReference>
<accession>A0AAN4ZDR4</accession>
<keyword evidence="2" id="KW-0378">Hydrolase</keyword>
<keyword evidence="4" id="KW-0067">ATP-binding</keyword>
<evidence type="ECO:0000259" key="5">
    <source>
        <dbReference type="Pfam" id="PF13087"/>
    </source>
</evidence>
<dbReference type="CDD" id="cd18808">
    <property type="entry name" value="SF1_C_Upf1"/>
    <property type="match status" value="1"/>
</dbReference>
<keyword evidence="1" id="KW-0547">Nucleotide-binding</keyword>
<feature type="non-terminal residue" evidence="6">
    <location>
        <position position="727"/>
    </location>
</feature>
<proteinExistence type="predicted"/>
<sequence>EDLGNAFASLSLAEKEHGTPVYTLSVTRNRVCVFEPAREKFIEMNRAEISLDDVKENEVYHTESISRDAVGDLTKLPALTRKQYLERGSFVFGSLQSYQDMILPALLLGSRVRDFEQRCATVIQMGELILNMPAQGNRMLRGKPLKLKTVCGQLFEVQVKFVQKIEAQDKRWIVECDTTNSNIPHKVRQGCLLEIMGSYIIQPRVTGALMNYYAGNKNNQRNGQLSDITLSQGNPPEKTDSIDNWNLLSAIYGNRVKKDYPELRPVDPMIQLAKLAGTVKLNPEQAKAVTRYNCNVCPAFVIEAPPGSGKTMTAAAMAVSYKGEGMQLFLSTANVPVINMALALAKLDYGSLTAIHLISSEREDLMTEETRSPFSVLSLAKQRESLREKIEPLEEQLKYAPNEEEKEKIKKTITKMCGPIFSETYDIYFGTVDMMLGRLYKNNQGGKHQIDSIKKQLKTSVRRIVVDEASQLTEAALNALILCFPKAQIVLIGDSKQLPPFRFTSEDVVSSLAARPALDVVKDKMNLPVIKLTHVYRASKALIAHYSEVFYRGSLLSFKAETYENPLSCFGSRSNGSRCLFWKVAKGVAKKHGTSKFNWGEIQTLRYIVNILKNSGYDSKSVMIISYYEAQRKKAEDELEKANLSHYELLTVDSAQGREKKVVIVLTTRTSVPVDAGAFFNCALRCNVAVSRHQEALIVIGHPSIAAAPNWARVLSAKYFRPVEDRK</sequence>
<feature type="non-terminal residue" evidence="6">
    <location>
        <position position="1"/>
    </location>
</feature>
<dbReference type="GO" id="GO:0016787">
    <property type="term" value="F:hydrolase activity"/>
    <property type="evidence" value="ECO:0007669"/>
    <property type="project" value="UniProtKB-KW"/>
</dbReference>
<dbReference type="EMBL" id="BTRK01000002">
    <property type="protein sequence ID" value="GMR39323.1"/>
    <property type="molecule type" value="Genomic_DNA"/>
</dbReference>
<evidence type="ECO:0000313" key="6">
    <source>
        <dbReference type="EMBL" id="GMR39323.1"/>
    </source>
</evidence>
<dbReference type="GO" id="GO:0005524">
    <property type="term" value="F:ATP binding"/>
    <property type="evidence" value="ECO:0007669"/>
    <property type="project" value="UniProtKB-KW"/>
</dbReference>
<dbReference type="Pfam" id="PF13245">
    <property type="entry name" value="AAA_19"/>
    <property type="match status" value="1"/>
</dbReference>
<evidence type="ECO:0000313" key="7">
    <source>
        <dbReference type="Proteomes" id="UP001328107"/>
    </source>
</evidence>
<feature type="domain" description="DNA2/NAM7 helicase-like C-terminal" evidence="5">
    <location>
        <begin position="526"/>
        <end position="703"/>
    </location>
</feature>
<reference evidence="7" key="1">
    <citation type="submission" date="2022-10" db="EMBL/GenBank/DDBJ databases">
        <title>Genome assembly of Pristionchus species.</title>
        <authorList>
            <person name="Yoshida K."/>
            <person name="Sommer R.J."/>
        </authorList>
    </citation>
    <scope>NUCLEOTIDE SEQUENCE [LARGE SCALE GENOMIC DNA]</scope>
    <source>
        <strain evidence="7">RS5460</strain>
    </source>
</reference>
<dbReference type="Pfam" id="PF13087">
    <property type="entry name" value="AAA_12"/>
    <property type="match status" value="1"/>
</dbReference>
<keyword evidence="7" id="KW-1185">Reference proteome</keyword>
<gene>
    <name evidence="6" type="ORF">PMAYCL1PPCAC_09518</name>
</gene>
<dbReference type="InterPro" id="IPR047187">
    <property type="entry name" value="SF1_C_Upf1"/>
</dbReference>
<protein>
    <recommendedName>
        <fullName evidence="5">DNA2/NAM7 helicase-like C-terminal domain-containing protein</fullName>
    </recommendedName>
</protein>
<evidence type="ECO:0000256" key="2">
    <source>
        <dbReference type="ARBA" id="ARBA00022801"/>
    </source>
</evidence>
<dbReference type="SUPFAM" id="SSF52540">
    <property type="entry name" value="P-loop containing nucleoside triphosphate hydrolases"/>
    <property type="match status" value="1"/>
</dbReference>
<evidence type="ECO:0000256" key="3">
    <source>
        <dbReference type="ARBA" id="ARBA00022806"/>
    </source>
</evidence>
<dbReference type="GO" id="GO:0043139">
    <property type="term" value="F:5'-3' DNA helicase activity"/>
    <property type="evidence" value="ECO:0007669"/>
    <property type="project" value="TreeGrafter"/>
</dbReference>
<name>A0AAN4ZDR4_9BILA</name>
<keyword evidence="3" id="KW-0347">Helicase</keyword>
<dbReference type="Gene3D" id="3.40.50.300">
    <property type="entry name" value="P-loop containing nucleotide triphosphate hydrolases"/>
    <property type="match status" value="2"/>
</dbReference>